<dbReference type="Gene3D" id="3.40.50.300">
    <property type="entry name" value="P-loop containing nucleotide triphosphate hydrolases"/>
    <property type="match status" value="2"/>
</dbReference>
<proteinExistence type="predicted"/>
<dbReference type="InterPro" id="IPR027417">
    <property type="entry name" value="P-loop_NTPase"/>
</dbReference>
<dbReference type="InterPro" id="IPR011528">
    <property type="entry name" value="NERD"/>
</dbReference>
<feature type="domain" description="NERD" evidence="7">
    <location>
        <begin position="4"/>
        <end position="96"/>
    </location>
</feature>
<evidence type="ECO:0000256" key="2">
    <source>
        <dbReference type="ARBA" id="ARBA00022801"/>
    </source>
</evidence>
<feature type="domain" description="UvrD-like helicase ATP-binding" evidence="6">
    <location>
        <begin position="217"/>
        <end position="301"/>
    </location>
</feature>
<evidence type="ECO:0000259" key="8">
    <source>
        <dbReference type="Pfam" id="PF13538"/>
    </source>
</evidence>
<dbReference type="InterPro" id="IPR000212">
    <property type="entry name" value="DNA_helicase_UvrD/REP"/>
</dbReference>
<dbReference type="AlphaFoldDB" id="A0A6L6ZNX6"/>
<dbReference type="PANTHER" id="PTHR11070:SF2">
    <property type="entry name" value="ATP-DEPENDENT DNA HELICASE SRS2"/>
    <property type="match status" value="1"/>
</dbReference>
<comment type="caution">
    <text evidence="9">The sequence shown here is derived from an EMBL/GenBank/DDBJ whole genome shotgun (WGS) entry which is preliminary data.</text>
</comment>
<accession>A0A6L6ZNX6</accession>
<dbReference type="Proteomes" id="UP000487258">
    <property type="component" value="Unassembled WGS sequence"/>
</dbReference>
<keyword evidence="2" id="KW-0378">Hydrolase</keyword>
<evidence type="ECO:0000313" key="10">
    <source>
        <dbReference type="Proteomes" id="UP000487258"/>
    </source>
</evidence>
<protein>
    <recommendedName>
        <fullName evidence="5">DNA 3'-5' helicase II</fullName>
    </recommendedName>
</protein>
<dbReference type="PANTHER" id="PTHR11070">
    <property type="entry name" value="UVRD / RECB / PCRA DNA HELICASE FAMILY MEMBER"/>
    <property type="match status" value="1"/>
</dbReference>
<keyword evidence="4" id="KW-0067">ATP-binding</keyword>
<reference evidence="9 10" key="1">
    <citation type="submission" date="2019-12" db="EMBL/GenBank/DDBJ databases">
        <title>Enteriobacteria Tanzani isolates_10432.</title>
        <authorList>
            <person name="Subbiah M."/>
            <person name="Call D."/>
        </authorList>
    </citation>
    <scope>NUCLEOTIDE SEQUENCE [LARGE SCALE GENOMIC DNA]</scope>
    <source>
        <strain evidence="9 10">10432wF6</strain>
    </source>
</reference>
<organism evidence="9 10">
    <name type="scientific">Escherichia coli</name>
    <dbReference type="NCBI Taxonomy" id="562"/>
    <lineage>
        <taxon>Bacteria</taxon>
        <taxon>Pseudomonadati</taxon>
        <taxon>Pseudomonadota</taxon>
        <taxon>Gammaproteobacteria</taxon>
        <taxon>Enterobacterales</taxon>
        <taxon>Enterobacteriaceae</taxon>
        <taxon>Escherichia</taxon>
    </lineage>
</organism>
<evidence type="ECO:0000259" key="6">
    <source>
        <dbReference type="Pfam" id="PF00580"/>
    </source>
</evidence>
<evidence type="ECO:0000259" key="7">
    <source>
        <dbReference type="Pfam" id="PF08378"/>
    </source>
</evidence>
<dbReference type="SUPFAM" id="SSF52540">
    <property type="entry name" value="P-loop containing nucleoside triphosphate hydrolases"/>
    <property type="match status" value="1"/>
</dbReference>
<evidence type="ECO:0000256" key="3">
    <source>
        <dbReference type="ARBA" id="ARBA00022806"/>
    </source>
</evidence>
<evidence type="ECO:0000256" key="4">
    <source>
        <dbReference type="ARBA" id="ARBA00022840"/>
    </source>
</evidence>
<evidence type="ECO:0000256" key="1">
    <source>
        <dbReference type="ARBA" id="ARBA00022741"/>
    </source>
</evidence>
<name>A0A6L6ZNX6_ECOLX</name>
<keyword evidence="3" id="KW-0347">Helicase</keyword>
<dbReference type="GO" id="GO:0005524">
    <property type="term" value="F:ATP binding"/>
    <property type="evidence" value="ECO:0007669"/>
    <property type="project" value="UniProtKB-KW"/>
</dbReference>
<dbReference type="EMBL" id="WTMY01000003">
    <property type="protein sequence ID" value="MWL44101.1"/>
    <property type="molecule type" value="Genomic_DNA"/>
</dbReference>
<dbReference type="Pfam" id="PF00580">
    <property type="entry name" value="UvrD-helicase"/>
    <property type="match status" value="1"/>
</dbReference>
<dbReference type="GO" id="GO:0016787">
    <property type="term" value="F:hydrolase activity"/>
    <property type="evidence" value="ECO:0007669"/>
    <property type="project" value="UniProtKB-KW"/>
</dbReference>
<dbReference type="InterPro" id="IPR014016">
    <property type="entry name" value="UvrD-like_ATP-bd"/>
</dbReference>
<sequence length="581" mass="66535">MTPGERRVASRLESFLHDDCLVWYDIPVGRKNRHPDFVIIDPENGLIFLEIKDWSVTTLRQVNQEQVTLETNGVLKSEINPLVQVRRYACDTINSLPAETCLRQNDGQYKGRLNLAWAYGVVFTRITRQQLKALTEADNNAVEKIFPSSQTICQDEMTASVLPGAFRKKIAEMFTSGFRTRVTPQMRDILRGHLFPEITVRQNSVIKIMDIQQEILARNIGNGHRVIHGVAGSGKTMILLFRCLYLAESTPGKILVLCYNITLASYLRECIEARGLKSRVKVSHFHSWCDSMVKRHGVQVNSGSKDYPSRCFSALEDAVNSGKITDTGFDAVLVDEGHDFDSRWLAMISRLFDNSSRSLLLLYDDAQSIYRRERSLNFSLASVGIQAQGRTSILPVNYRNPKRILHFAYSFSREYFEKHQSRDIPFVQPQAGGEEGVEPEIQLCTSEYEEACKVADWLEKRYSICGHWNDMAVLCPTAFSVKELKEIMTQREIPFDTCFDKEEKRRYSRNKNMVHLLTYQSSKGLEFPYVAVVNASFVHSGVKDESEVIPVLYVAFTRATRELLVTCYRENSIRRHLEDFV</sequence>
<dbReference type="GO" id="GO:0000725">
    <property type="term" value="P:recombinational repair"/>
    <property type="evidence" value="ECO:0007669"/>
    <property type="project" value="TreeGrafter"/>
</dbReference>
<evidence type="ECO:0000313" key="9">
    <source>
        <dbReference type="EMBL" id="MWL44101.1"/>
    </source>
</evidence>
<dbReference type="GO" id="GO:0043138">
    <property type="term" value="F:3'-5' DNA helicase activity"/>
    <property type="evidence" value="ECO:0007669"/>
    <property type="project" value="TreeGrafter"/>
</dbReference>
<dbReference type="InterPro" id="IPR027785">
    <property type="entry name" value="UvrD-like_helicase_C"/>
</dbReference>
<keyword evidence="1" id="KW-0547">Nucleotide-binding</keyword>
<feature type="domain" description="UvrD-like helicase C-terminal" evidence="8">
    <location>
        <begin position="514"/>
        <end position="565"/>
    </location>
</feature>
<dbReference type="Pfam" id="PF13538">
    <property type="entry name" value="UvrD_C_2"/>
    <property type="match status" value="1"/>
</dbReference>
<gene>
    <name evidence="9" type="ORF">GQM04_00805</name>
</gene>
<dbReference type="GO" id="GO:0003677">
    <property type="term" value="F:DNA binding"/>
    <property type="evidence" value="ECO:0007669"/>
    <property type="project" value="InterPro"/>
</dbReference>
<dbReference type="Pfam" id="PF08378">
    <property type="entry name" value="NERD"/>
    <property type="match status" value="1"/>
</dbReference>
<evidence type="ECO:0000256" key="5">
    <source>
        <dbReference type="ARBA" id="ARBA00034923"/>
    </source>
</evidence>